<dbReference type="InterPro" id="IPR007527">
    <property type="entry name" value="Znf_SWIM"/>
</dbReference>
<keyword evidence="1" id="KW-0862">Zinc</keyword>
<feature type="domain" description="Reverse transcriptase" evidence="2">
    <location>
        <begin position="4"/>
        <end position="266"/>
    </location>
</feature>
<accession>A0A8S3W5Y8</accession>
<dbReference type="Pfam" id="PF00078">
    <property type="entry name" value="RVT_1"/>
    <property type="match status" value="1"/>
</dbReference>
<dbReference type="PROSITE" id="PS50878">
    <property type="entry name" value="RT_POL"/>
    <property type="match status" value="1"/>
</dbReference>
<keyword evidence="1" id="KW-0863">Zinc-finger</keyword>
<keyword evidence="1" id="KW-0479">Metal-binding</keyword>
<name>A0A8S3W5Y8_PARAO</name>
<dbReference type="Proteomes" id="UP000691718">
    <property type="component" value="Unassembled WGS sequence"/>
</dbReference>
<evidence type="ECO:0000256" key="1">
    <source>
        <dbReference type="PROSITE-ProRule" id="PRU00325"/>
    </source>
</evidence>
<dbReference type="InterPro" id="IPR019080">
    <property type="entry name" value="YqaJ_viral_recombinase"/>
</dbReference>
<dbReference type="PROSITE" id="PS50966">
    <property type="entry name" value="ZF_SWIM"/>
    <property type="match status" value="1"/>
</dbReference>
<dbReference type="InterPro" id="IPR000477">
    <property type="entry name" value="RT_dom"/>
</dbReference>
<dbReference type="PANTHER" id="PTHR47027">
    <property type="entry name" value="REVERSE TRANSCRIPTASE DOMAIN-CONTAINING PROTEIN"/>
    <property type="match status" value="1"/>
</dbReference>
<reference evidence="4" key="1">
    <citation type="submission" date="2021-04" db="EMBL/GenBank/DDBJ databases">
        <authorList>
            <person name="Tunstrom K."/>
        </authorList>
    </citation>
    <scope>NUCLEOTIDE SEQUENCE</scope>
</reference>
<dbReference type="Pfam" id="PF09588">
    <property type="entry name" value="YqaJ"/>
    <property type="match status" value="1"/>
</dbReference>
<dbReference type="OrthoDB" id="425681at2759"/>
<sequence>MFNAVWRLEVVPGCWKDSNTILLHKKGPESDISNWRPIAMGDTCPKLFAAIVADRVKTWAIANRRYSTSQKGFLPYEGCYEHNFVLQETIQQARRDKGEVVVAWLDLASAFDSVPHSSIHRALEHHGMPVKVRKLIDSLYKNTITKVRTSEGFTDPIKLQSGVKQGCPLSPHIFNLTLEVVIRAMESTGEGIKIRNKRVTTLAYADDIAILADSPEGMRRLLNAAEEGAQSVGLVFNPAKCATLHMKCDCESAVQDTVFNIQGDPMKSMGPNDCYEHLGIPTGFDIRQTPTSALKRLIADVKKIDQSLLAPWQKLDAVGTFILPRLYFIMQGADVEKEYMREIDRNVKNFAKRWLNLPQRASSELVFLPPSMGGGGLMPLSDLLDLYTVTHAFKILCATDDLVSVLAREGLLETVSERLRKVPSNIDMARYLSGDLDLPRSSSRSSFWTKARSAARRIQNKFSIRWIWHREEEEFLIQCGNGAAGRITPSLRHNLFKKMRSQLVQYYASKLQAKKDQGKVFEVTRKTGFSNHFLRSGRNTRFCDWRFVHRARLGVLPLNATKRWQVDIDKRCRRCGREQETIPHVLNHCGVHSAARQLRHNNIQSRLVKALRCPGLVSTNQTVEGTHGTAALLRPDIVVRDEINKEIKIVDVTVPFENRSAAFRAARMEKITKYSCLAEQLRARGYRVRVNAFVVGSLGGWDENNQRVLDFFNIGRFYAGMMRRFMISDTIRWSRDIYVEHEKNNNIIHVQALVLRTSGLNSKHPAIIKLWIDVSQEYGNRLVGDNEQEVTKVCDCPAGASEKCKHILAVMLYLSRTEEADLEDLSCTDIEKQWGTLKTTALKEYEAKSLSEMCHVKGQRDIYVKTMPEVTEEMESRWRMKLMQSTPNSEYSLFTSLMRRGDGVVDYGKLTEEKLKTCEVNEFEFYNRYVAVSLDQSTEIINAEQGTPSWHKARKVRLTASKARAQFTYYSNKNADWDKRYQEVFHSNFLENEDTIRGLRCEAVARDLYAEHYSCMILESGLLVRPELPWLSASLDGTAMDKDGNFLRNIEIKTLKEGTRLTADELIEMNAIPILDQNQNLKKKNTQHYTQMQVGMLLSGITECYYLVYSEIGKDLAVRRVSFDENHSFGNLCMSC</sequence>
<evidence type="ECO:0000313" key="5">
    <source>
        <dbReference type="Proteomes" id="UP000691718"/>
    </source>
</evidence>
<keyword evidence="5" id="KW-1185">Reference proteome</keyword>
<dbReference type="AlphaFoldDB" id="A0A8S3W5Y8"/>
<gene>
    <name evidence="4" type="ORF">PAPOLLO_LOCUS2502</name>
</gene>
<evidence type="ECO:0000313" key="4">
    <source>
        <dbReference type="EMBL" id="CAG4942709.1"/>
    </source>
</evidence>
<dbReference type="CDD" id="cd22343">
    <property type="entry name" value="PDDEXK_lambda_exonuclease-like"/>
    <property type="match status" value="1"/>
</dbReference>
<comment type="caution">
    <text evidence="4">The sequence shown here is derived from an EMBL/GenBank/DDBJ whole genome shotgun (WGS) entry which is preliminary data.</text>
</comment>
<dbReference type="EMBL" id="CAJQZP010000171">
    <property type="protein sequence ID" value="CAG4942709.1"/>
    <property type="molecule type" value="Genomic_DNA"/>
</dbReference>
<organism evidence="4 5">
    <name type="scientific">Parnassius apollo</name>
    <name type="common">Apollo butterfly</name>
    <name type="synonym">Papilio apollo</name>
    <dbReference type="NCBI Taxonomy" id="110799"/>
    <lineage>
        <taxon>Eukaryota</taxon>
        <taxon>Metazoa</taxon>
        <taxon>Ecdysozoa</taxon>
        <taxon>Arthropoda</taxon>
        <taxon>Hexapoda</taxon>
        <taxon>Insecta</taxon>
        <taxon>Pterygota</taxon>
        <taxon>Neoptera</taxon>
        <taxon>Endopterygota</taxon>
        <taxon>Lepidoptera</taxon>
        <taxon>Glossata</taxon>
        <taxon>Ditrysia</taxon>
        <taxon>Papilionoidea</taxon>
        <taxon>Papilionidae</taxon>
        <taxon>Parnassiinae</taxon>
        <taxon>Parnassini</taxon>
        <taxon>Parnassius</taxon>
        <taxon>Parnassius</taxon>
    </lineage>
</organism>
<protein>
    <submittedName>
        <fullName evidence="4">(apollo) hypothetical protein</fullName>
    </submittedName>
</protein>
<dbReference type="GO" id="GO:0008270">
    <property type="term" value="F:zinc ion binding"/>
    <property type="evidence" value="ECO:0007669"/>
    <property type="project" value="UniProtKB-KW"/>
</dbReference>
<feature type="domain" description="SWIM-type" evidence="3">
    <location>
        <begin position="778"/>
        <end position="815"/>
    </location>
</feature>
<evidence type="ECO:0000259" key="2">
    <source>
        <dbReference type="PROSITE" id="PS50878"/>
    </source>
</evidence>
<proteinExistence type="predicted"/>
<dbReference type="PANTHER" id="PTHR47027:SF20">
    <property type="entry name" value="REVERSE TRANSCRIPTASE-LIKE PROTEIN WITH RNA-DIRECTED DNA POLYMERASE DOMAIN"/>
    <property type="match status" value="1"/>
</dbReference>
<dbReference type="CDD" id="cd01650">
    <property type="entry name" value="RT_nLTR_like"/>
    <property type="match status" value="1"/>
</dbReference>
<dbReference type="Pfam" id="PF04434">
    <property type="entry name" value="SWIM"/>
    <property type="match status" value="1"/>
</dbReference>
<evidence type="ECO:0000259" key="3">
    <source>
        <dbReference type="PROSITE" id="PS50966"/>
    </source>
</evidence>